<feature type="transmembrane region" description="Helical" evidence="6">
    <location>
        <begin position="125"/>
        <end position="146"/>
    </location>
</feature>
<dbReference type="InterPro" id="IPR000109">
    <property type="entry name" value="POT_fam"/>
</dbReference>
<organism evidence="7 8">
    <name type="scientific">Flemingia macrophylla</name>
    <dbReference type="NCBI Taxonomy" id="520843"/>
    <lineage>
        <taxon>Eukaryota</taxon>
        <taxon>Viridiplantae</taxon>
        <taxon>Streptophyta</taxon>
        <taxon>Embryophyta</taxon>
        <taxon>Tracheophyta</taxon>
        <taxon>Spermatophyta</taxon>
        <taxon>Magnoliopsida</taxon>
        <taxon>eudicotyledons</taxon>
        <taxon>Gunneridae</taxon>
        <taxon>Pentapetalae</taxon>
        <taxon>rosids</taxon>
        <taxon>fabids</taxon>
        <taxon>Fabales</taxon>
        <taxon>Fabaceae</taxon>
        <taxon>Papilionoideae</taxon>
        <taxon>50 kb inversion clade</taxon>
        <taxon>NPAAA clade</taxon>
        <taxon>indigoferoid/millettioid clade</taxon>
        <taxon>Phaseoleae</taxon>
        <taxon>Flemingia</taxon>
    </lineage>
</organism>
<evidence type="ECO:0000256" key="6">
    <source>
        <dbReference type="SAM" id="Phobius"/>
    </source>
</evidence>
<dbReference type="PANTHER" id="PTHR11654">
    <property type="entry name" value="OLIGOPEPTIDE TRANSPORTER-RELATED"/>
    <property type="match status" value="1"/>
</dbReference>
<proteinExistence type="inferred from homology"/>
<dbReference type="Pfam" id="PF00854">
    <property type="entry name" value="PTR2"/>
    <property type="match status" value="1"/>
</dbReference>
<comment type="subcellular location">
    <subcellularLocation>
        <location evidence="1">Membrane</location>
        <topology evidence="1">Multi-pass membrane protein</topology>
    </subcellularLocation>
</comment>
<evidence type="ECO:0000256" key="4">
    <source>
        <dbReference type="ARBA" id="ARBA00022989"/>
    </source>
</evidence>
<dbReference type="AlphaFoldDB" id="A0ABD1MBY1"/>
<dbReference type="Proteomes" id="UP001603857">
    <property type="component" value="Unassembled WGS sequence"/>
</dbReference>
<dbReference type="Gene3D" id="1.20.1250.20">
    <property type="entry name" value="MFS general substrate transporter like domains"/>
    <property type="match status" value="1"/>
</dbReference>
<keyword evidence="5 6" id="KW-0472">Membrane</keyword>
<evidence type="ECO:0000256" key="3">
    <source>
        <dbReference type="ARBA" id="ARBA00022692"/>
    </source>
</evidence>
<feature type="transmembrane region" description="Helical" evidence="6">
    <location>
        <begin position="30"/>
        <end position="50"/>
    </location>
</feature>
<dbReference type="EMBL" id="JBGMDY010000005">
    <property type="protein sequence ID" value="KAL2333298.1"/>
    <property type="molecule type" value="Genomic_DNA"/>
</dbReference>
<reference evidence="7 8" key="1">
    <citation type="submission" date="2024-08" db="EMBL/GenBank/DDBJ databases">
        <title>Insights into the chromosomal genome structure of Flemingia macrophylla.</title>
        <authorList>
            <person name="Ding Y."/>
            <person name="Zhao Y."/>
            <person name="Bi W."/>
            <person name="Wu M."/>
            <person name="Zhao G."/>
            <person name="Gong Y."/>
            <person name="Li W."/>
            <person name="Zhang P."/>
        </authorList>
    </citation>
    <scope>NUCLEOTIDE SEQUENCE [LARGE SCALE GENOMIC DNA]</scope>
    <source>
        <strain evidence="7">DYQJB</strain>
        <tissue evidence="7">Leaf</tissue>
    </source>
</reference>
<comment type="caution">
    <text evidence="7">The sequence shown here is derived from an EMBL/GenBank/DDBJ whole genome shotgun (WGS) entry which is preliminary data.</text>
</comment>
<name>A0ABD1MBY1_9FABA</name>
<keyword evidence="4 6" id="KW-1133">Transmembrane helix</keyword>
<protein>
    <submittedName>
        <fullName evidence="7">Uncharacterized protein</fullName>
    </submittedName>
</protein>
<sequence length="216" mass="25023">MRYFALFANLFTYLTKVIHQDLSTAAKSVNYWVGITTLMPLIGGFVANAYTGRYHTVIFSSLIYFMVSIGGHKPSLESFDADQFDVDHREERKKMSFFNWWSFIVCFAMFLGATMVVYFQDFVSWRVARLVLTILISLTTIVFYAGRPFYRYKQPQGSPFRPILLVLVAAIRNRNLSCPSNPALLYEVPASEKPQGRLLSHTSRLRYHTWILSLWD</sequence>
<evidence type="ECO:0000313" key="8">
    <source>
        <dbReference type="Proteomes" id="UP001603857"/>
    </source>
</evidence>
<evidence type="ECO:0000256" key="2">
    <source>
        <dbReference type="ARBA" id="ARBA00005982"/>
    </source>
</evidence>
<comment type="similarity">
    <text evidence="2">Belongs to the major facilitator superfamily. Proton-dependent oligopeptide transporter (POT/PTR) (TC 2.A.17) family.</text>
</comment>
<evidence type="ECO:0000256" key="5">
    <source>
        <dbReference type="ARBA" id="ARBA00023136"/>
    </source>
</evidence>
<accession>A0ABD1MBY1</accession>
<gene>
    <name evidence="7" type="ORF">Fmac_014511</name>
</gene>
<dbReference type="InterPro" id="IPR036259">
    <property type="entry name" value="MFS_trans_sf"/>
</dbReference>
<keyword evidence="3 6" id="KW-0812">Transmembrane</keyword>
<feature type="transmembrane region" description="Helical" evidence="6">
    <location>
        <begin position="98"/>
        <end position="119"/>
    </location>
</feature>
<evidence type="ECO:0000256" key="1">
    <source>
        <dbReference type="ARBA" id="ARBA00004141"/>
    </source>
</evidence>
<dbReference type="GO" id="GO:0016020">
    <property type="term" value="C:membrane"/>
    <property type="evidence" value="ECO:0007669"/>
    <property type="project" value="UniProtKB-SubCell"/>
</dbReference>
<dbReference type="SUPFAM" id="SSF103473">
    <property type="entry name" value="MFS general substrate transporter"/>
    <property type="match status" value="1"/>
</dbReference>
<evidence type="ECO:0000313" key="7">
    <source>
        <dbReference type="EMBL" id="KAL2333298.1"/>
    </source>
</evidence>
<keyword evidence="8" id="KW-1185">Reference proteome</keyword>